<name>A0A3M7QWQ5_BRAPC</name>
<accession>A0A3M7QWQ5</accession>
<evidence type="ECO:0000313" key="1">
    <source>
        <dbReference type="EMBL" id="RNA15796.1"/>
    </source>
</evidence>
<evidence type="ECO:0000313" key="2">
    <source>
        <dbReference type="Proteomes" id="UP000276133"/>
    </source>
</evidence>
<dbReference type="EMBL" id="REGN01004887">
    <property type="protein sequence ID" value="RNA15796.1"/>
    <property type="molecule type" value="Genomic_DNA"/>
</dbReference>
<sequence>MTTVVSLYSRNGGLMTKPISIKKFAFFFLLNLGFDKHVQVVVFLTNNFPIQNHVN</sequence>
<protein>
    <submittedName>
        <fullName evidence="1">Uncharacterized protein</fullName>
    </submittedName>
</protein>
<dbReference type="Proteomes" id="UP000276133">
    <property type="component" value="Unassembled WGS sequence"/>
</dbReference>
<proteinExistence type="predicted"/>
<reference evidence="1 2" key="1">
    <citation type="journal article" date="2018" name="Sci. Rep.">
        <title>Genomic signatures of local adaptation to the degree of environmental predictability in rotifers.</title>
        <authorList>
            <person name="Franch-Gras L."/>
            <person name="Hahn C."/>
            <person name="Garcia-Roger E.M."/>
            <person name="Carmona M.J."/>
            <person name="Serra M."/>
            <person name="Gomez A."/>
        </authorList>
    </citation>
    <scope>NUCLEOTIDE SEQUENCE [LARGE SCALE GENOMIC DNA]</scope>
    <source>
        <strain evidence="1">HYR1</strain>
    </source>
</reference>
<gene>
    <name evidence="1" type="ORF">BpHYR1_047258</name>
</gene>
<comment type="caution">
    <text evidence="1">The sequence shown here is derived from an EMBL/GenBank/DDBJ whole genome shotgun (WGS) entry which is preliminary data.</text>
</comment>
<dbReference type="AlphaFoldDB" id="A0A3M7QWQ5"/>
<organism evidence="1 2">
    <name type="scientific">Brachionus plicatilis</name>
    <name type="common">Marine rotifer</name>
    <name type="synonym">Brachionus muelleri</name>
    <dbReference type="NCBI Taxonomy" id="10195"/>
    <lineage>
        <taxon>Eukaryota</taxon>
        <taxon>Metazoa</taxon>
        <taxon>Spiralia</taxon>
        <taxon>Gnathifera</taxon>
        <taxon>Rotifera</taxon>
        <taxon>Eurotatoria</taxon>
        <taxon>Monogononta</taxon>
        <taxon>Pseudotrocha</taxon>
        <taxon>Ploima</taxon>
        <taxon>Brachionidae</taxon>
        <taxon>Brachionus</taxon>
    </lineage>
</organism>
<keyword evidence="2" id="KW-1185">Reference proteome</keyword>